<name>A0A8C5CCF4_GADMO</name>
<dbReference type="PANTHER" id="PTHR38505">
    <property type="entry name" value="HYPOTHETICAL PROTEIN LOC100362176"/>
    <property type="match status" value="1"/>
</dbReference>
<feature type="transmembrane region" description="Helical" evidence="2">
    <location>
        <begin position="74"/>
        <end position="94"/>
    </location>
</feature>
<dbReference type="Pfam" id="PF15843">
    <property type="entry name" value="DUF4719"/>
    <property type="match status" value="1"/>
</dbReference>
<reference evidence="3" key="2">
    <citation type="submission" date="2025-09" db="UniProtKB">
        <authorList>
            <consortium name="Ensembl"/>
        </authorList>
    </citation>
    <scope>IDENTIFICATION</scope>
</reference>
<keyword evidence="2" id="KW-0472">Membrane</keyword>
<keyword evidence="2" id="KW-1133">Transmembrane helix</keyword>
<dbReference type="Proteomes" id="UP000694546">
    <property type="component" value="Chromosome 8"/>
</dbReference>
<evidence type="ECO:0000256" key="1">
    <source>
        <dbReference type="SAM" id="MobiDB-lite"/>
    </source>
</evidence>
<feature type="region of interest" description="Disordered" evidence="1">
    <location>
        <begin position="106"/>
        <end position="143"/>
    </location>
</feature>
<reference evidence="3" key="1">
    <citation type="submission" date="2025-08" db="UniProtKB">
        <authorList>
            <consortium name="Ensembl"/>
        </authorList>
    </citation>
    <scope>IDENTIFICATION</scope>
</reference>
<keyword evidence="2" id="KW-0812">Transmembrane</keyword>
<accession>A0A8C5CCF4</accession>
<proteinExistence type="predicted"/>
<evidence type="ECO:0000256" key="2">
    <source>
        <dbReference type="SAM" id="Phobius"/>
    </source>
</evidence>
<dbReference type="GeneTree" id="ENSGT00940000174564"/>
<evidence type="ECO:0000313" key="4">
    <source>
        <dbReference type="Proteomes" id="UP000694546"/>
    </source>
</evidence>
<feature type="compositionally biased region" description="Polar residues" evidence="1">
    <location>
        <begin position="110"/>
        <end position="122"/>
    </location>
</feature>
<dbReference type="PANTHER" id="PTHR38505:SF1">
    <property type="entry name" value="RIKEN CDNA 1110032F04 GENE"/>
    <property type="match status" value="1"/>
</dbReference>
<sequence>ESGPGGPETGASFYRHLDYVLFILLNTVYSIRRCGPDICSDDQICCPPGQGNVTCCKPIVDPTYYNIAMITRKLSGILLLLLLFAMGYSIQRLICSKTRRRIHDTEHLAASQSPSGHPTPTVSREPLIVAPGSSSESDAAPPASLPTYEECICKRLPTYEESLLESSLVSHVETTHQVVRGRRPHRHEETTRVIVLIFIAPANTTSSL</sequence>
<organism evidence="3 4">
    <name type="scientific">Gadus morhua</name>
    <name type="common">Atlantic cod</name>
    <dbReference type="NCBI Taxonomy" id="8049"/>
    <lineage>
        <taxon>Eukaryota</taxon>
        <taxon>Metazoa</taxon>
        <taxon>Chordata</taxon>
        <taxon>Craniata</taxon>
        <taxon>Vertebrata</taxon>
        <taxon>Euteleostomi</taxon>
        <taxon>Actinopterygii</taxon>
        <taxon>Neopterygii</taxon>
        <taxon>Teleostei</taxon>
        <taxon>Neoteleostei</taxon>
        <taxon>Acanthomorphata</taxon>
        <taxon>Zeiogadaria</taxon>
        <taxon>Gadariae</taxon>
        <taxon>Gadiformes</taxon>
        <taxon>Gadoidei</taxon>
        <taxon>Gadidae</taxon>
        <taxon>Gadus</taxon>
    </lineage>
</organism>
<feature type="compositionally biased region" description="Low complexity" evidence="1">
    <location>
        <begin position="130"/>
        <end position="143"/>
    </location>
</feature>
<dbReference type="AlphaFoldDB" id="A0A8C5CCF4"/>
<protein>
    <submittedName>
        <fullName evidence="3">Uncharacterized protein</fullName>
    </submittedName>
</protein>
<keyword evidence="4" id="KW-1185">Reference proteome</keyword>
<dbReference type="Ensembl" id="ENSGMOT00000048367.1">
    <property type="protein sequence ID" value="ENSGMOP00000056376.1"/>
    <property type="gene ID" value="ENSGMOG00000028038.1"/>
</dbReference>
<evidence type="ECO:0000313" key="3">
    <source>
        <dbReference type="Ensembl" id="ENSGMOP00000056376.1"/>
    </source>
</evidence>
<dbReference type="InterPro" id="IPR031696">
    <property type="entry name" value="DUF4719"/>
</dbReference>